<keyword evidence="2 5" id="KW-0540">Nuclease</keyword>
<dbReference type="Pfam" id="PF02601">
    <property type="entry name" value="Exonuc_VII_L"/>
    <property type="match status" value="1"/>
</dbReference>
<gene>
    <name evidence="5 9" type="primary">xseA</name>
    <name evidence="9" type="ORF">Elusimicrob2101_1510</name>
</gene>
<evidence type="ECO:0000256" key="3">
    <source>
        <dbReference type="ARBA" id="ARBA00022801"/>
    </source>
</evidence>
<feature type="domain" description="Exonuclease VII large subunit C-terminal" evidence="7">
    <location>
        <begin position="128"/>
        <end position="344"/>
    </location>
</feature>
<dbReference type="GO" id="GO:0009318">
    <property type="term" value="C:exodeoxyribonuclease VII complex"/>
    <property type="evidence" value="ECO:0007669"/>
    <property type="project" value="UniProtKB-UniRule"/>
</dbReference>
<protein>
    <recommendedName>
        <fullName evidence="5">Exodeoxyribonuclease 7 large subunit</fullName>
        <ecNumber evidence="5">3.1.11.6</ecNumber>
    </recommendedName>
    <alternativeName>
        <fullName evidence="5">Exodeoxyribonuclease VII large subunit</fullName>
        <shortName evidence="5">Exonuclease VII large subunit</shortName>
    </alternativeName>
</protein>
<evidence type="ECO:0000256" key="1">
    <source>
        <dbReference type="ARBA" id="ARBA00022490"/>
    </source>
</evidence>
<evidence type="ECO:0000256" key="5">
    <source>
        <dbReference type="HAMAP-Rule" id="MF_00378"/>
    </source>
</evidence>
<dbReference type="InterPro" id="IPR020579">
    <property type="entry name" value="Exonuc_VII_lsu_C"/>
</dbReference>
<evidence type="ECO:0000256" key="2">
    <source>
        <dbReference type="ARBA" id="ARBA00022722"/>
    </source>
</evidence>
<dbReference type="EC" id="3.1.11.6" evidence="5"/>
<keyword evidence="4 5" id="KW-0269">Exonuclease</keyword>
<comment type="catalytic activity">
    <reaction evidence="5 6">
        <text>Exonucleolytic cleavage in either 5'- to 3'- or 3'- to 5'-direction to yield nucleoside 5'-phosphates.</text>
        <dbReference type="EC" id="3.1.11.6"/>
    </reaction>
</comment>
<feature type="domain" description="OB-fold nucleic acid binding" evidence="8">
    <location>
        <begin position="12"/>
        <end position="104"/>
    </location>
</feature>
<dbReference type="PANTHER" id="PTHR30008:SF0">
    <property type="entry name" value="EXODEOXYRIBONUCLEASE 7 LARGE SUBUNIT"/>
    <property type="match status" value="1"/>
</dbReference>
<keyword evidence="1 5" id="KW-0963">Cytoplasm</keyword>
<dbReference type="EMBL" id="MN577572">
    <property type="protein sequence ID" value="QGT50888.1"/>
    <property type="molecule type" value="Genomic_DNA"/>
</dbReference>
<accession>A0A650ENU7</accession>
<evidence type="ECO:0000256" key="4">
    <source>
        <dbReference type="ARBA" id="ARBA00022839"/>
    </source>
</evidence>
<evidence type="ECO:0000256" key="6">
    <source>
        <dbReference type="RuleBase" id="RU004355"/>
    </source>
</evidence>
<dbReference type="AlphaFoldDB" id="A0A650ENU7"/>
<reference evidence="9" key="1">
    <citation type="journal article" date="2020" name="J. ISSAAS">
        <title>Lactobacilli and other gastrointestinal microbiota of Peromyscus leucopus, reservoir host for agents of Lyme disease and other zoonoses in North America.</title>
        <authorList>
            <person name="Milovic A."/>
            <person name="Bassam K."/>
            <person name="Shao H."/>
            <person name="Chatzistamou I."/>
            <person name="Tufts D.M."/>
            <person name="Diuk-Wasser M."/>
            <person name="Barbour A.G."/>
        </authorList>
    </citation>
    <scope>NUCLEOTIDE SEQUENCE</scope>
    <source>
        <strain evidence="9">LL30</strain>
    </source>
</reference>
<keyword evidence="3 5" id="KW-0378">Hydrolase</keyword>
<proteinExistence type="inferred from homology"/>
<dbReference type="HAMAP" id="MF_00378">
    <property type="entry name" value="Exonuc_7_L"/>
    <property type="match status" value="1"/>
</dbReference>
<dbReference type="NCBIfam" id="TIGR00237">
    <property type="entry name" value="xseA"/>
    <property type="match status" value="1"/>
</dbReference>
<dbReference type="GO" id="GO:0005737">
    <property type="term" value="C:cytoplasm"/>
    <property type="evidence" value="ECO:0007669"/>
    <property type="project" value="UniProtKB-SubCell"/>
</dbReference>
<dbReference type="InterPro" id="IPR003753">
    <property type="entry name" value="Exonuc_VII_L"/>
</dbReference>
<comment type="similarity">
    <text evidence="5 6">Belongs to the XseA family.</text>
</comment>
<comment type="subcellular location">
    <subcellularLocation>
        <location evidence="5 6">Cytoplasm</location>
    </subcellularLocation>
</comment>
<organism evidence="9">
    <name type="scientific">uncultured Elusimicrobia bacterium</name>
    <dbReference type="NCBI Taxonomy" id="699876"/>
    <lineage>
        <taxon>Bacteria</taxon>
        <taxon>Pseudomonadati</taxon>
        <taxon>Elusimicrobiota</taxon>
        <taxon>Elusimicrobia</taxon>
        <taxon>environmental samples</taxon>
    </lineage>
</organism>
<comment type="function">
    <text evidence="5">Bidirectionally degrades single-stranded DNA into large acid-insoluble oligonucleotides, which are then degraded further into small acid-soluble oligonucleotides.</text>
</comment>
<dbReference type="GO" id="GO:0006308">
    <property type="term" value="P:DNA catabolic process"/>
    <property type="evidence" value="ECO:0007669"/>
    <property type="project" value="UniProtKB-UniRule"/>
</dbReference>
<sequence>MEPEAPFRGQVFSVTAITMAIKQMMEGVFRGVFVEGEVSNLRTAASGHVYFDLKDREALLSGVMFKWDARKYALHLQEGMQVRVGGDLSCYAKQGRYQIVAKTVEALTKGNLFLEFEKLKKKLEAEGLFAPEHKKEIPAYPQRIAVITSPTGAAVRDILSVLKRRSPHLEVLVIPTLVQGDEAAPQIAQALADANQFTPKPDVILLGRGGGSMEDLWAFNEEVVARAIFKSKIPVISCVGHEVDFTIADFVADLRAPTPSAAAELVVQNSQNTQEYIAQLQKRLLQSVSLFYERAKRRYDLAVGSPVFKRPETMFAAKEQELDDLTLRLENGVRDKIKTFAARLELHTQKLAALGPQSVLKRGYSITRKADGTVISRVHDTAPGETVYIQVQDGMIHTQVK</sequence>
<evidence type="ECO:0000259" key="7">
    <source>
        <dbReference type="Pfam" id="PF02601"/>
    </source>
</evidence>
<dbReference type="GO" id="GO:0008855">
    <property type="term" value="F:exodeoxyribonuclease VII activity"/>
    <property type="evidence" value="ECO:0007669"/>
    <property type="project" value="UniProtKB-UniRule"/>
</dbReference>
<dbReference type="Pfam" id="PF13742">
    <property type="entry name" value="tRNA_anti_2"/>
    <property type="match status" value="1"/>
</dbReference>
<dbReference type="GO" id="GO:0003676">
    <property type="term" value="F:nucleic acid binding"/>
    <property type="evidence" value="ECO:0007669"/>
    <property type="project" value="InterPro"/>
</dbReference>
<comment type="subunit">
    <text evidence="5">Heterooligomer composed of large and small subunits.</text>
</comment>
<dbReference type="CDD" id="cd04489">
    <property type="entry name" value="ExoVII_LU_OBF"/>
    <property type="match status" value="1"/>
</dbReference>
<dbReference type="PANTHER" id="PTHR30008">
    <property type="entry name" value="EXODEOXYRIBONUCLEASE 7 LARGE SUBUNIT"/>
    <property type="match status" value="1"/>
</dbReference>
<evidence type="ECO:0000259" key="8">
    <source>
        <dbReference type="Pfam" id="PF13742"/>
    </source>
</evidence>
<dbReference type="InterPro" id="IPR025824">
    <property type="entry name" value="OB-fold_nuc-bd_dom"/>
</dbReference>
<name>A0A650ENU7_9BACT</name>
<evidence type="ECO:0000313" key="9">
    <source>
        <dbReference type="EMBL" id="QGT50888.1"/>
    </source>
</evidence>